<name>A0A7H4PR67_9ENTR</name>
<keyword evidence="4" id="KW-0597">Phosphoprotein</keyword>
<keyword evidence="5 11" id="KW-0808">Transferase</keyword>
<keyword evidence="7" id="KW-0902">Two-component regulatory system</keyword>
<protein>
    <recommendedName>
        <fullName evidence="3">histidine kinase</fullName>
        <ecNumber evidence="3">2.7.13.3</ecNumber>
    </recommendedName>
</protein>
<evidence type="ECO:0000256" key="3">
    <source>
        <dbReference type="ARBA" id="ARBA00012438"/>
    </source>
</evidence>
<keyword evidence="6 11" id="KW-0418">Kinase</keyword>
<dbReference type="Pfam" id="PF21085">
    <property type="entry name" value="CusS"/>
    <property type="match status" value="1"/>
</dbReference>
<dbReference type="InterPro" id="IPR048590">
    <property type="entry name" value="CusS-like_sensor"/>
</dbReference>
<comment type="subcellular location">
    <subcellularLocation>
        <location evidence="2">Membrane</location>
        <topology evidence="2">Multi-pass membrane protein</topology>
    </subcellularLocation>
</comment>
<evidence type="ECO:0000256" key="9">
    <source>
        <dbReference type="SAM" id="Phobius"/>
    </source>
</evidence>
<sequence>MHSKPSRRPFSLALRLTFFISLSTILAFIAFTWFMLHSVENHFAEQDVSDLQQISTTLNRILQSPVDPDDKKISKIKESIASYRNVALLLLNPRGEVLFSSAQGAALRPAVNSADFSEHSRARDVFLWTVEDPAGPMDTGSEMKMETYRIIASSGQAIFQGKQQNYVMLTGLSINFHLHYLDALKKNLIAIAVVISLLIVLIIRIAVRQGHLPLRNVSNAIKNITSENLDARLEPTRVPIELEATGYLVQSYDWKD</sequence>
<dbReference type="Proteomes" id="UP000254863">
    <property type="component" value="Unassembled WGS sequence"/>
</dbReference>
<evidence type="ECO:0000313" key="12">
    <source>
        <dbReference type="Proteomes" id="UP000254863"/>
    </source>
</evidence>
<reference evidence="11 12" key="1">
    <citation type="submission" date="2018-06" db="EMBL/GenBank/DDBJ databases">
        <authorList>
            <consortium name="Pathogen Informatics"/>
            <person name="Doyle S."/>
        </authorList>
    </citation>
    <scope>NUCLEOTIDE SEQUENCE [LARGE SCALE GENOMIC DNA]</scope>
    <source>
        <strain evidence="11 12">NCTC11685</strain>
    </source>
</reference>
<dbReference type="PANTHER" id="PTHR45436">
    <property type="entry name" value="SENSOR HISTIDINE KINASE YKOH"/>
    <property type="match status" value="1"/>
</dbReference>
<feature type="transmembrane region" description="Helical" evidence="9">
    <location>
        <begin position="12"/>
        <end position="36"/>
    </location>
</feature>
<organism evidence="11 12">
    <name type="scientific">Klebsiella michiganensis</name>
    <dbReference type="NCBI Taxonomy" id="1134687"/>
    <lineage>
        <taxon>Bacteria</taxon>
        <taxon>Pseudomonadati</taxon>
        <taxon>Pseudomonadota</taxon>
        <taxon>Gammaproteobacteria</taxon>
        <taxon>Enterobacterales</taxon>
        <taxon>Enterobacteriaceae</taxon>
        <taxon>Klebsiella/Raoultella group</taxon>
        <taxon>Klebsiella</taxon>
    </lineage>
</organism>
<dbReference type="GO" id="GO:0000160">
    <property type="term" value="P:phosphorelay signal transduction system"/>
    <property type="evidence" value="ECO:0007669"/>
    <property type="project" value="UniProtKB-KW"/>
</dbReference>
<dbReference type="EC" id="2.7.13.3" evidence="3"/>
<comment type="caution">
    <text evidence="11">The sequence shown here is derived from an EMBL/GenBank/DDBJ whole genome shotgun (WGS) entry which is preliminary data.</text>
</comment>
<evidence type="ECO:0000259" key="10">
    <source>
        <dbReference type="Pfam" id="PF21085"/>
    </source>
</evidence>
<feature type="domain" description="CusS-like sensor" evidence="10">
    <location>
        <begin position="8"/>
        <end position="181"/>
    </location>
</feature>
<evidence type="ECO:0000313" key="11">
    <source>
        <dbReference type="EMBL" id="STW80890.1"/>
    </source>
</evidence>
<evidence type="ECO:0000256" key="4">
    <source>
        <dbReference type="ARBA" id="ARBA00022553"/>
    </source>
</evidence>
<dbReference type="PANTHER" id="PTHR45436:SF15">
    <property type="entry name" value="SENSOR HISTIDINE KINASE CUSS"/>
    <property type="match status" value="1"/>
</dbReference>
<feature type="transmembrane region" description="Helical" evidence="9">
    <location>
        <begin position="188"/>
        <end position="207"/>
    </location>
</feature>
<evidence type="ECO:0000256" key="2">
    <source>
        <dbReference type="ARBA" id="ARBA00004141"/>
    </source>
</evidence>
<accession>A0A7H4PR67</accession>
<evidence type="ECO:0000256" key="6">
    <source>
        <dbReference type="ARBA" id="ARBA00022777"/>
    </source>
</evidence>
<evidence type="ECO:0000256" key="5">
    <source>
        <dbReference type="ARBA" id="ARBA00022679"/>
    </source>
</evidence>
<keyword evidence="9" id="KW-0812">Transmembrane</keyword>
<evidence type="ECO:0000256" key="7">
    <source>
        <dbReference type="ARBA" id="ARBA00023012"/>
    </source>
</evidence>
<dbReference type="GO" id="GO:0004673">
    <property type="term" value="F:protein histidine kinase activity"/>
    <property type="evidence" value="ECO:0007669"/>
    <property type="project" value="UniProtKB-EC"/>
</dbReference>
<dbReference type="AlphaFoldDB" id="A0A7H4PR67"/>
<gene>
    <name evidence="11" type="primary">cusS_2</name>
    <name evidence="11" type="ORF">NCTC11685_08260</name>
</gene>
<evidence type="ECO:0000256" key="8">
    <source>
        <dbReference type="ARBA" id="ARBA00023136"/>
    </source>
</evidence>
<keyword evidence="9" id="KW-1133">Transmembrane helix</keyword>
<keyword evidence="8 9" id="KW-0472">Membrane</keyword>
<dbReference type="GO" id="GO:0005886">
    <property type="term" value="C:plasma membrane"/>
    <property type="evidence" value="ECO:0007669"/>
    <property type="project" value="TreeGrafter"/>
</dbReference>
<dbReference type="EMBL" id="UGMS01000008">
    <property type="protein sequence ID" value="STW80890.1"/>
    <property type="molecule type" value="Genomic_DNA"/>
</dbReference>
<evidence type="ECO:0000256" key="1">
    <source>
        <dbReference type="ARBA" id="ARBA00000085"/>
    </source>
</evidence>
<proteinExistence type="predicted"/>
<comment type="catalytic activity">
    <reaction evidence="1">
        <text>ATP + protein L-histidine = ADP + protein N-phospho-L-histidine.</text>
        <dbReference type="EC" id="2.7.13.3"/>
    </reaction>
</comment>
<dbReference type="InterPro" id="IPR050428">
    <property type="entry name" value="TCS_sensor_his_kinase"/>
</dbReference>